<reference evidence="5" key="1">
    <citation type="submission" date="2017-05" db="EMBL/GenBank/DDBJ databases">
        <authorList>
            <person name="Varghese N."/>
            <person name="Submissions S."/>
        </authorList>
    </citation>
    <scope>NUCLEOTIDE SEQUENCE</scope>
    <source>
        <strain evidence="5">Su22</strain>
    </source>
</reference>
<evidence type="ECO:0000313" key="5">
    <source>
        <dbReference type="EMBL" id="SMP72058.1"/>
    </source>
</evidence>
<name>A0AA45WZ34_9CLOT</name>
<sequence>MKLRSLFSKKIDRDIKGVIKIGQKEEADVQQELEEYVVTRELNRHFNTFFDSYKTSINHHTDKMGVWISGFFGSGKSHFIKILSYLLENKSVSGKTAVNYFNDKISDPMVRADMQKAGSLSSDVILFNIDSKSDADSKTTKESIVRVFNKVFDEMQGFCGSIPWLADLERQLVKEGSYDAFRSRYEALSNSTWQETREDFYFEEDNIVQALADTTRMSAESARSWYKKADENYSLSVEKFATRVRDYIESKGKEHHVIFLVDEMGQYIGDDVGLMLNLQTVVEDLGTHCGGKAWVIVTSQQDIDTVTRVKGNDFSKIQGRFNTRLSLSSANVDEVIKRRILAKTDVAADTLKLVYAGNEAVLKNLITFSSDTPEMKTYTSSDDFIDVYPFIPYQFRLLQSVFTAVRQHGASGKHLSEGERSLLSAFQEAAIQYADGNVGTLIPFSAFFETIEAFLDHNIRTVVLHAEDNDRLSSRDVEVLKVLFLVKWVNEKMPSNMENIATLMISHMEQDKIELKKEVEASLARLLKENLIQKNGSAYIFLTHEEQDVNREIQNMQVDTSEVIGKVGDIIFNALYTEKKFRYNTRYHFDFNKIIDDRYIAPQKHELGVKVLTPYYDAGLDISESELKMMASREKQLIIHLPSDLSAMEEMENILKIQAYLQQKGGTAATETHEEIKARKSREVAERKERLNQLLIFALQEADYYVNTQKLDIKSKSVVDRINTGLKVLIEGLYTKLHYVNQFIEGSKDLQDLLYKDEWQLTLDISDEIPNKLALDDLQDRINISTDQHIPLTLKGVLDHYLRPPYGWLPDDIRGLVIRLFRDQKIKLQLGGDFLENGDPNLYQYLTRKDAVDRILLSKRTETPKEQLQNARFLMKEVFGKTMMPSDEDGLMRNFKEQASEELSYIRELLVRYEQKHYPGKDILDKGKALMKEITGIKEPATFYQRVYEKKKDLLEYEETSADVKNFFKNQRKYFDDAVEKVKIYDRNRTYIMDQEVKECINKIKAIVQDSAPYNQIAQLPGHVEQFYLRFAQLLEERSKPIEQTIQDDWCQVEKQMEESGLHDALNNDFHRDFQRLREKLKTANNFNEIIAMKEESNIIRQQCLEKIDQELKSRKPEVKDPGPDIVLPPKPVVTRVRLTINDLYRGNTTIETEADIEKVLEQLRKQLKEQLKENTILELS</sequence>
<keyword evidence="6" id="KW-1185">Reference proteome</keyword>
<evidence type="ECO:0000259" key="4">
    <source>
        <dbReference type="Pfam" id="PF25796"/>
    </source>
</evidence>
<dbReference type="InterPro" id="IPR058036">
    <property type="entry name" value="BREX_BrxC_4th"/>
</dbReference>
<feature type="domain" description="Probable ATP-binding protein BrxC winged helix-turn-helix" evidence="2">
    <location>
        <begin position="736"/>
        <end position="861"/>
    </location>
</feature>
<evidence type="ECO:0000256" key="1">
    <source>
        <dbReference type="SAM" id="Coils"/>
    </source>
</evidence>
<accession>A0AA45WZ34</accession>
<dbReference type="RefSeq" id="WP_283410884.1">
    <property type="nucleotide sequence ID" value="NZ_FXUF01000025.1"/>
</dbReference>
<dbReference type="SUPFAM" id="SSF52540">
    <property type="entry name" value="P-loop containing nucleoside triphosphate hydrolases"/>
    <property type="match status" value="1"/>
</dbReference>
<dbReference type="Proteomes" id="UP001158066">
    <property type="component" value="Unassembled WGS sequence"/>
</dbReference>
<feature type="coiled-coil region" evidence="1">
    <location>
        <begin position="1154"/>
        <end position="1181"/>
    </location>
</feature>
<dbReference type="Pfam" id="PF25792">
    <property type="entry name" value="BREX_BrxC_helical"/>
    <property type="match status" value="1"/>
</dbReference>
<dbReference type="AlphaFoldDB" id="A0AA45WZ34"/>
<organism evidence="5 6">
    <name type="scientific">Anoxynatronum buryatiense</name>
    <dbReference type="NCBI Taxonomy" id="489973"/>
    <lineage>
        <taxon>Bacteria</taxon>
        <taxon>Bacillati</taxon>
        <taxon>Bacillota</taxon>
        <taxon>Clostridia</taxon>
        <taxon>Eubacteriales</taxon>
        <taxon>Clostridiaceae</taxon>
        <taxon>Anoxynatronum</taxon>
    </lineage>
</organism>
<dbReference type="EMBL" id="FXUF01000025">
    <property type="protein sequence ID" value="SMP72058.1"/>
    <property type="molecule type" value="Genomic_DNA"/>
</dbReference>
<dbReference type="InterPro" id="IPR058038">
    <property type="entry name" value="BREX_BrxC_wHTH"/>
</dbReference>
<dbReference type="Pfam" id="PF25791">
    <property type="entry name" value="WHD_BREX_BrxC"/>
    <property type="match status" value="1"/>
</dbReference>
<evidence type="ECO:0000259" key="2">
    <source>
        <dbReference type="Pfam" id="PF25791"/>
    </source>
</evidence>
<dbReference type="InterPro" id="IPR058037">
    <property type="entry name" value="BREX_BrxC_helical"/>
</dbReference>
<feature type="domain" description="Probable ATP-binding protein BrxC 4th six-stranded beta-sheet" evidence="4">
    <location>
        <begin position="556"/>
        <end position="729"/>
    </location>
</feature>
<evidence type="ECO:0008006" key="7">
    <source>
        <dbReference type="Google" id="ProtNLM"/>
    </source>
</evidence>
<dbReference type="Pfam" id="PF25796">
    <property type="entry name" value="BREX_BrxC_4th"/>
    <property type="match status" value="1"/>
</dbReference>
<comment type="caution">
    <text evidence="5">The sequence shown here is derived from an EMBL/GenBank/DDBJ whole genome shotgun (WGS) entry which is preliminary data.</text>
</comment>
<feature type="domain" description="Probable ATP-binding protein BrxC alpha-helical" evidence="3">
    <location>
        <begin position="867"/>
        <end position="989"/>
    </location>
</feature>
<evidence type="ECO:0000259" key="3">
    <source>
        <dbReference type="Pfam" id="PF25792"/>
    </source>
</evidence>
<dbReference type="InterPro" id="IPR047679">
    <property type="entry name" value="BREX_BrxC"/>
</dbReference>
<proteinExistence type="predicted"/>
<protein>
    <recommendedName>
        <fullName evidence="7">BREX system P-loop protein BrxC</fullName>
    </recommendedName>
</protein>
<dbReference type="NCBIfam" id="NF033441">
    <property type="entry name" value="BREX_BrxC"/>
    <property type="match status" value="1"/>
</dbReference>
<dbReference type="InterPro" id="IPR027417">
    <property type="entry name" value="P-loop_NTPase"/>
</dbReference>
<keyword evidence="1" id="KW-0175">Coiled coil</keyword>
<evidence type="ECO:0000313" key="6">
    <source>
        <dbReference type="Proteomes" id="UP001158066"/>
    </source>
</evidence>
<gene>
    <name evidence="5" type="ORF">SAMN06296020_12513</name>
</gene>